<dbReference type="Gene3D" id="3.40.50.300">
    <property type="entry name" value="P-loop containing nucleotide triphosphate hydrolases"/>
    <property type="match status" value="1"/>
</dbReference>
<reference evidence="3 4" key="1">
    <citation type="journal article" date="2015" name="Genome Announc.">
        <title>Expanding the biotechnology potential of lactobacilli through comparative genomics of 213 strains and associated genera.</title>
        <authorList>
            <person name="Sun Z."/>
            <person name="Harris H.M."/>
            <person name="McCann A."/>
            <person name="Guo C."/>
            <person name="Argimon S."/>
            <person name="Zhang W."/>
            <person name="Yang X."/>
            <person name="Jeffery I.B."/>
            <person name="Cooney J.C."/>
            <person name="Kagawa T.F."/>
            <person name="Liu W."/>
            <person name="Song Y."/>
            <person name="Salvetti E."/>
            <person name="Wrobel A."/>
            <person name="Rasinkangas P."/>
            <person name="Parkhill J."/>
            <person name="Rea M.C."/>
            <person name="O'Sullivan O."/>
            <person name="Ritari J."/>
            <person name="Douillard F.P."/>
            <person name="Paul Ross R."/>
            <person name="Yang R."/>
            <person name="Briner A.E."/>
            <person name="Felis G.E."/>
            <person name="de Vos W.M."/>
            <person name="Barrangou R."/>
            <person name="Klaenhammer T.R."/>
            <person name="Caufield P.W."/>
            <person name="Cui Y."/>
            <person name="Zhang H."/>
            <person name="O'Toole P.W."/>
        </authorList>
    </citation>
    <scope>NUCLEOTIDE SEQUENCE [LARGE SCALE GENOMIC DNA]</scope>
    <source>
        <strain evidence="3 4">DSM 20690</strain>
    </source>
</reference>
<dbReference type="InterPro" id="IPR000305">
    <property type="entry name" value="GIY-YIG_endonuc"/>
</dbReference>
<proteinExistence type="predicted"/>
<name>A0A0R2K1I8_9LACO</name>
<dbReference type="Pfam" id="PF09848">
    <property type="entry name" value="SLFN-g3_helicase"/>
    <property type="match status" value="1"/>
</dbReference>
<protein>
    <recommendedName>
        <fullName evidence="2">GIY-YIG domain-containing protein</fullName>
    </recommendedName>
</protein>
<dbReference type="EMBL" id="JQBT01000012">
    <property type="protein sequence ID" value="KRN80029.1"/>
    <property type="molecule type" value="Genomic_DNA"/>
</dbReference>
<dbReference type="RefSeq" id="WP_056997561.1">
    <property type="nucleotide sequence ID" value="NZ_FUXS01000004.1"/>
</dbReference>
<gene>
    <name evidence="3" type="ORF">IV52_GL000147</name>
</gene>
<organism evidence="3 4">
    <name type="scientific">Fructilactobacillus lindneri DSM 20690 = JCM 11027</name>
    <dbReference type="NCBI Taxonomy" id="1122148"/>
    <lineage>
        <taxon>Bacteria</taxon>
        <taxon>Bacillati</taxon>
        <taxon>Bacillota</taxon>
        <taxon>Bacilli</taxon>
        <taxon>Lactobacillales</taxon>
        <taxon>Lactobacillaceae</taxon>
        <taxon>Fructilactobacillus</taxon>
    </lineage>
</organism>
<dbReference type="Proteomes" id="UP000051565">
    <property type="component" value="Unassembled WGS sequence"/>
</dbReference>
<dbReference type="OrthoDB" id="3193269at2"/>
<dbReference type="InterPro" id="IPR018647">
    <property type="entry name" value="SLFN_3-like_DNA/RNA_helicase"/>
</dbReference>
<keyword evidence="4" id="KW-1185">Reference proteome</keyword>
<dbReference type="InterPro" id="IPR027417">
    <property type="entry name" value="P-loop_NTPase"/>
</dbReference>
<feature type="domain" description="GIY-YIG" evidence="2">
    <location>
        <begin position="35"/>
        <end position="116"/>
    </location>
</feature>
<evidence type="ECO:0000256" key="1">
    <source>
        <dbReference type="SAM" id="MobiDB-lite"/>
    </source>
</evidence>
<dbReference type="Pfam" id="PF01541">
    <property type="entry name" value="GIY-YIG"/>
    <property type="match status" value="1"/>
</dbReference>
<dbReference type="PATRIC" id="fig|1122148.6.peg.154"/>
<accession>A0A0R2K1I8</accession>
<evidence type="ECO:0000259" key="2">
    <source>
        <dbReference type="PROSITE" id="PS50164"/>
    </source>
</evidence>
<comment type="caution">
    <text evidence="3">The sequence shown here is derived from an EMBL/GenBank/DDBJ whole genome shotgun (WGS) entry which is preliminary data.</text>
</comment>
<evidence type="ECO:0000313" key="3">
    <source>
        <dbReference type="EMBL" id="KRN80029.1"/>
    </source>
</evidence>
<dbReference type="GeneID" id="61249411"/>
<sequence length="571" mass="66153">MNNQKLIIKDIPYNNDGLKKLKSQNNSEIKEYLLEYPTVYVINDKKSKDFNVYVGESNNIIQRTKQHFIEDREDMSRFKNSSNSKMFVIGNSHFNKSLTLDIENQLMLYLSSVDTVNSLDNRRDNPQNKYYTSEEMTDIFRDIWNGLHKHNPILFPLQSEVENSAIFKSSPFHKLNRQQNVAKDKIINKVATILDSKKQEHQLILVEGDAGSGKTVLLSTIFYLLNNLDKYTDKENLNNIDTHLLVNNDEQVKVYEQIVKRLKLNENNKNIVEKPTKFINGNARSDVTLIDESHLLWTQGKQAYQGKNQLNDIIEKSKITIAIFDKHQILRTQSYVEEEQLNKLEEISEKQGNLIHLDTQMRMNASPEKMYWLNELVYGRKLYNIPSKNDGYELKIFDDVNEMFNQIKAKNDNKNNGLSRVVATFDWPYSQKSQKNGQLYDVTIGNFSKPWNLQLPRPKGVSKKLAWAEQKQTINEIGSTFTVQGFDLNYCGVIIGPSVKFRNGKIIYDPSESKDKNATQNRTMSDKSKKKLADELIPNELNVLLTRGVNGLYIYAVDDALRKELLKAQRK</sequence>
<dbReference type="SUPFAM" id="SSF52540">
    <property type="entry name" value="P-loop containing nucleoside triphosphate hydrolases"/>
    <property type="match status" value="1"/>
</dbReference>
<dbReference type="PROSITE" id="PS50164">
    <property type="entry name" value="GIY_YIG"/>
    <property type="match status" value="1"/>
</dbReference>
<feature type="region of interest" description="Disordered" evidence="1">
    <location>
        <begin position="510"/>
        <end position="529"/>
    </location>
</feature>
<evidence type="ECO:0000313" key="4">
    <source>
        <dbReference type="Proteomes" id="UP000051565"/>
    </source>
</evidence>
<dbReference type="AlphaFoldDB" id="A0A0R2K1I8"/>
<dbReference type="CDD" id="cd10439">
    <property type="entry name" value="GIY-YIG_COG3410"/>
    <property type="match status" value="1"/>
</dbReference>